<reference evidence="1 2" key="1">
    <citation type="journal article" date="2016" name="Int. J. Syst. Evol. Microbiol.">
        <title>Peptococcus simiae sp. nov., isolated from rhesus macaque faeces and emended description of the genus Peptococcus.</title>
        <authorList>
            <person name="Shkoporov A.N."/>
            <person name="Efimov B.A."/>
            <person name="Kondova I."/>
            <person name="Ouwerling B."/>
            <person name="Chaplin A.V."/>
            <person name="Shcherbakova V.A."/>
            <person name="Langermans J.A.M."/>
        </authorList>
    </citation>
    <scope>NUCLEOTIDE SEQUENCE [LARGE SCALE GENOMIC DNA]</scope>
    <source>
        <strain evidence="1 2">M108</strain>
    </source>
</reference>
<dbReference type="Proteomes" id="UP001631949">
    <property type="component" value="Unassembled WGS sequence"/>
</dbReference>
<dbReference type="RefSeq" id="WP_408978143.1">
    <property type="nucleotide sequence ID" value="NZ_JBJUVG010000030.1"/>
</dbReference>
<name>A0ABW9H107_9FIRM</name>
<organism evidence="1 2">
    <name type="scientific">Peptococcus simiae</name>
    <dbReference type="NCBI Taxonomy" id="1643805"/>
    <lineage>
        <taxon>Bacteria</taxon>
        <taxon>Bacillati</taxon>
        <taxon>Bacillota</taxon>
        <taxon>Clostridia</taxon>
        <taxon>Eubacteriales</taxon>
        <taxon>Peptococcaceae</taxon>
        <taxon>Peptococcus</taxon>
    </lineage>
</organism>
<sequence length="70" mass="7973">MNTFDQYSVTLCPFCGSMDLEAVYDEHSDNFSMGNLFRRGLLGLIFSVARGSRQNAFWVCQNCGHEFPIQ</sequence>
<dbReference type="EMBL" id="JBJUVG010000030">
    <property type="protein sequence ID" value="MFM9414537.1"/>
    <property type="molecule type" value="Genomic_DNA"/>
</dbReference>
<protein>
    <submittedName>
        <fullName evidence="1">Uncharacterized protein</fullName>
    </submittedName>
</protein>
<accession>A0ABW9H107</accession>
<comment type="caution">
    <text evidence="1">The sequence shown here is derived from an EMBL/GenBank/DDBJ whole genome shotgun (WGS) entry which is preliminary data.</text>
</comment>
<evidence type="ECO:0000313" key="2">
    <source>
        <dbReference type="Proteomes" id="UP001631949"/>
    </source>
</evidence>
<gene>
    <name evidence="1" type="ORF">ACKQTC_09185</name>
</gene>
<proteinExistence type="predicted"/>
<evidence type="ECO:0000313" key="1">
    <source>
        <dbReference type="EMBL" id="MFM9414537.1"/>
    </source>
</evidence>
<keyword evidence="2" id="KW-1185">Reference proteome</keyword>